<sequence>MLFLEHLHPCCVAHRPRRHHHSLAEPARRRHQRRCPSSSHRLGIEASLLLVSLALHYSDQQMRMLGKRRTSCSAMLPKPSLACMPTAAFESINWKR</sequence>
<name>A0A9P3GCF6_9APHY</name>
<gene>
    <name evidence="1" type="ORF">PsYK624_074690</name>
</gene>
<protein>
    <submittedName>
        <fullName evidence="1">Uncharacterized protein</fullName>
    </submittedName>
</protein>
<evidence type="ECO:0000313" key="2">
    <source>
        <dbReference type="Proteomes" id="UP000703269"/>
    </source>
</evidence>
<evidence type="ECO:0000313" key="1">
    <source>
        <dbReference type="EMBL" id="GJE91320.1"/>
    </source>
</evidence>
<proteinExistence type="predicted"/>
<organism evidence="1 2">
    <name type="scientific">Phanerochaete sordida</name>
    <dbReference type="NCBI Taxonomy" id="48140"/>
    <lineage>
        <taxon>Eukaryota</taxon>
        <taxon>Fungi</taxon>
        <taxon>Dikarya</taxon>
        <taxon>Basidiomycota</taxon>
        <taxon>Agaricomycotina</taxon>
        <taxon>Agaricomycetes</taxon>
        <taxon>Polyporales</taxon>
        <taxon>Phanerochaetaceae</taxon>
        <taxon>Phanerochaete</taxon>
    </lineage>
</organism>
<comment type="caution">
    <text evidence="1">The sequence shown here is derived from an EMBL/GenBank/DDBJ whole genome shotgun (WGS) entry which is preliminary data.</text>
</comment>
<accession>A0A9P3GCF6</accession>
<dbReference type="AlphaFoldDB" id="A0A9P3GCF6"/>
<dbReference type="EMBL" id="BPQB01000020">
    <property type="protein sequence ID" value="GJE91320.1"/>
    <property type="molecule type" value="Genomic_DNA"/>
</dbReference>
<reference evidence="1 2" key="1">
    <citation type="submission" date="2021-08" db="EMBL/GenBank/DDBJ databases">
        <title>Draft Genome Sequence of Phanerochaete sordida strain YK-624.</title>
        <authorList>
            <person name="Mori T."/>
            <person name="Dohra H."/>
            <person name="Suzuki T."/>
            <person name="Kawagishi H."/>
            <person name="Hirai H."/>
        </authorList>
    </citation>
    <scope>NUCLEOTIDE SEQUENCE [LARGE SCALE GENOMIC DNA]</scope>
    <source>
        <strain evidence="1 2">YK-624</strain>
    </source>
</reference>
<keyword evidence="2" id="KW-1185">Reference proteome</keyword>
<dbReference type="Proteomes" id="UP000703269">
    <property type="component" value="Unassembled WGS sequence"/>
</dbReference>